<proteinExistence type="predicted"/>
<name>F0WDN8_9STRA</name>
<dbReference type="HOGENOM" id="CLU_2175769_0_0_1"/>
<gene>
    <name evidence="1" type="primary">AlNc14C68G4758</name>
    <name evidence="1" type="ORF">ALNC14_054570</name>
</gene>
<protein>
    <submittedName>
        <fullName evidence="1">AlNc14C68G4758 protein</fullName>
    </submittedName>
</protein>
<sequence length="110" mass="11895">MYLIAAAETSGGGCPVFVLGFSAVDYALEGLCIVMKIRFTADATTPSRSYSFLAFNSTIHTSDPHADNPDGMIRYLLPSLREKTLYVHSSIRPSTALVVLFATIYRGGAK</sequence>
<evidence type="ECO:0000313" key="1">
    <source>
        <dbReference type="EMBL" id="CCA19314.1"/>
    </source>
</evidence>
<reference evidence="1" key="2">
    <citation type="submission" date="2011-02" db="EMBL/GenBank/DDBJ databases">
        <authorList>
            <person name="MacLean D."/>
        </authorList>
    </citation>
    <scope>NUCLEOTIDE SEQUENCE</scope>
</reference>
<organism evidence="1">
    <name type="scientific">Albugo laibachii Nc14</name>
    <dbReference type="NCBI Taxonomy" id="890382"/>
    <lineage>
        <taxon>Eukaryota</taxon>
        <taxon>Sar</taxon>
        <taxon>Stramenopiles</taxon>
        <taxon>Oomycota</taxon>
        <taxon>Peronosporomycetes</taxon>
        <taxon>Albuginales</taxon>
        <taxon>Albuginaceae</taxon>
        <taxon>Albugo</taxon>
    </lineage>
</organism>
<reference evidence="1" key="1">
    <citation type="journal article" date="2011" name="PLoS Biol.">
        <title>Gene gain and loss during evolution of obligate parasitism in the white rust pathogen of Arabidopsis thaliana.</title>
        <authorList>
            <person name="Kemen E."/>
            <person name="Gardiner A."/>
            <person name="Schultz-Larsen T."/>
            <person name="Kemen A.C."/>
            <person name="Balmuth A.L."/>
            <person name="Robert-Seilaniantz A."/>
            <person name="Bailey K."/>
            <person name="Holub E."/>
            <person name="Studholme D.J."/>
            <person name="Maclean D."/>
            <person name="Jones J.D."/>
        </authorList>
    </citation>
    <scope>NUCLEOTIDE SEQUENCE</scope>
</reference>
<dbReference type="AlphaFoldDB" id="F0WDN8"/>
<dbReference type="EMBL" id="FR824113">
    <property type="protein sequence ID" value="CCA19314.1"/>
    <property type="molecule type" value="Genomic_DNA"/>
</dbReference>
<accession>F0WDN8</accession>